<sequence length="75" mass="8074">VSAIDTSGVSFFNDLRLALEKKNIELVLVNPLGEVMEKLQKADEGNDLLRQDSLYLSVGEAVASLSSSLKPAARV</sequence>
<accession>A0A2I0J3S4</accession>
<dbReference type="Proteomes" id="UP000233551">
    <property type="component" value="Unassembled WGS sequence"/>
</dbReference>
<dbReference type="Gene3D" id="3.30.750.24">
    <property type="entry name" value="STAS domain"/>
    <property type="match status" value="1"/>
</dbReference>
<dbReference type="STRING" id="22663.A0A2I0J3S4"/>
<evidence type="ECO:0000313" key="3">
    <source>
        <dbReference type="Proteomes" id="UP000233551"/>
    </source>
</evidence>
<comment type="caution">
    <text evidence="2">The sequence shown here is derived from an EMBL/GenBank/DDBJ whole genome shotgun (WGS) entry which is preliminary data.</text>
</comment>
<dbReference type="InterPro" id="IPR036513">
    <property type="entry name" value="STAS_dom_sf"/>
</dbReference>
<feature type="domain" description="STAS" evidence="1">
    <location>
        <begin position="1"/>
        <end position="65"/>
    </location>
</feature>
<dbReference type="AlphaFoldDB" id="A0A2I0J3S4"/>
<name>A0A2I0J3S4_PUNGR</name>
<reference evidence="2 3" key="1">
    <citation type="submission" date="2017-11" db="EMBL/GenBank/DDBJ databases">
        <title>De-novo sequencing of pomegranate (Punica granatum L.) genome.</title>
        <authorList>
            <person name="Akparov Z."/>
            <person name="Amiraslanov A."/>
            <person name="Hajiyeva S."/>
            <person name="Abbasov M."/>
            <person name="Kaur K."/>
            <person name="Hamwieh A."/>
            <person name="Solovyev V."/>
            <person name="Salamov A."/>
            <person name="Braich B."/>
            <person name="Kosarev P."/>
            <person name="Mahmoud A."/>
            <person name="Hajiyev E."/>
            <person name="Babayeva S."/>
            <person name="Izzatullayeva V."/>
            <person name="Mammadov A."/>
            <person name="Mammadov A."/>
            <person name="Sharifova S."/>
            <person name="Ojaghi J."/>
            <person name="Eynullazada K."/>
            <person name="Bayramov B."/>
            <person name="Abdulazimova A."/>
            <person name="Shahmuradov I."/>
        </authorList>
    </citation>
    <scope>NUCLEOTIDE SEQUENCE [LARGE SCALE GENOMIC DNA]</scope>
    <source>
        <strain evidence="3">cv. AG2017</strain>
        <tissue evidence="2">Leaf</tissue>
    </source>
</reference>
<evidence type="ECO:0000313" key="2">
    <source>
        <dbReference type="EMBL" id="PKI50881.1"/>
    </source>
</evidence>
<proteinExistence type="predicted"/>
<dbReference type="PROSITE" id="PS50801">
    <property type="entry name" value="STAS"/>
    <property type="match status" value="1"/>
</dbReference>
<dbReference type="InterPro" id="IPR002645">
    <property type="entry name" value="STAS_dom"/>
</dbReference>
<keyword evidence="3" id="KW-1185">Reference proteome</keyword>
<organism evidence="2 3">
    <name type="scientific">Punica granatum</name>
    <name type="common">Pomegranate</name>
    <dbReference type="NCBI Taxonomy" id="22663"/>
    <lineage>
        <taxon>Eukaryota</taxon>
        <taxon>Viridiplantae</taxon>
        <taxon>Streptophyta</taxon>
        <taxon>Embryophyta</taxon>
        <taxon>Tracheophyta</taxon>
        <taxon>Spermatophyta</taxon>
        <taxon>Magnoliopsida</taxon>
        <taxon>eudicotyledons</taxon>
        <taxon>Gunneridae</taxon>
        <taxon>Pentapetalae</taxon>
        <taxon>rosids</taxon>
        <taxon>malvids</taxon>
        <taxon>Myrtales</taxon>
        <taxon>Lythraceae</taxon>
        <taxon>Punica</taxon>
    </lineage>
</organism>
<dbReference type="SUPFAM" id="SSF52091">
    <property type="entry name" value="SpoIIaa-like"/>
    <property type="match status" value="1"/>
</dbReference>
<dbReference type="EMBL" id="PGOL01002074">
    <property type="protein sequence ID" value="PKI50881.1"/>
    <property type="molecule type" value="Genomic_DNA"/>
</dbReference>
<feature type="non-terminal residue" evidence="2">
    <location>
        <position position="1"/>
    </location>
</feature>
<evidence type="ECO:0000259" key="1">
    <source>
        <dbReference type="PROSITE" id="PS50801"/>
    </source>
</evidence>
<gene>
    <name evidence="2" type="ORF">CRG98_028709</name>
</gene>
<protein>
    <recommendedName>
        <fullName evidence="1">STAS domain-containing protein</fullName>
    </recommendedName>
</protein>
<dbReference type="Pfam" id="PF01740">
    <property type="entry name" value="STAS"/>
    <property type="match status" value="1"/>
</dbReference>